<evidence type="ECO:0000313" key="6">
    <source>
        <dbReference type="EMBL" id="KJL27787.1"/>
    </source>
</evidence>
<dbReference type="RefSeq" id="WP_045280150.1">
    <property type="nucleotide sequence ID" value="NZ_CAKKLT010000011.1"/>
</dbReference>
<dbReference type="OrthoDB" id="9809061at2"/>
<keyword evidence="2 5" id="KW-0678">Repressor</keyword>
<comment type="caution">
    <text evidence="6">The sequence shown here is derived from an EMBL/GenBank/DDBJ whole genome shotgun (WGS) entry which is preliminary data.</text>
</comment>
<keyword evidence="1 5" id="KW-0963">Cytoplasm</keyword>
<sequence length="82" mass="8518">MLVLTRRANESIVIGDDITVTILAVTPGGVRVGIDAPRDMRIHRAEIVLAVGDANQEAVQTASDDTAENALLGALGRLTAAP</sequence>
<dbReference type="SUPFAM" id="SSF117130">
    <property type="entry name" value="CsrA-like"/>
    <property type="match status" value="1"/>
</dbReference>
<comment type="similarity">
    <text evidence="5">Belongs to the CsrA/RsmA family.</text>
</comment>
<evidence type="ECO:0000256" key="3">
    <source>
        <dbReference type="ARBA" id="ARBA00022845"/>
    </source>
</evidence>
<dbReference type="GO" id="GO:1902208">
    <property type="term" value="P:regulation of bacterial-type flagellum assembly"/>
    <property type="evidence" value="ECO:0007669"/>
    <property type="project" value="UniProtKB-UniRule"/>
</dbReference>
<gene>
    <name evidence="5" type="primary">csrA</name>
    <name evidence="6" type="ORF">RS83_02841</name>
</gene>
<comment type="subunit">
    <text evidence="5">Homodimer; the beta-strands of each monomer intercalate to form a hydrophobic core, while the alpha-helices form wings that extend away from the core.</text>
</comment>
<dbReference type="GO" id="GO:0048027">
    <property type="term" value="F:mRNA 5'-UTR binding"/>
    <property type="evidence" value="ECO:0007669"/>
    <property type="project" value="UniProtKB-UniRule"/>
</dbReference>
<comment type="subcellular location">
    <subcellularLocation>
        <location evidence="5">Cytoplasm</location>
    </subcellularLocation>
</comment>
<dbReference type="GO" id="GO:0044781">
    <property type="term" value="P:bacterial-type flagellum organization"/>
    <property type="evidence" value="ECO:0007669"/>
    <property type="project" value="UniProtKB-KW"/>
</dbReference>
<comment type="function">
    <text evidence="5">A translational regulator that binds mRNA to regulate translation initiation and/or mRNA stability. Usually binds in the 5'-UTR at or near the Shine-Dalgarno sequence preventing ribosome-binding, thus repressing translation. Its main target seems to be the major flagellin gene, while its function is anatagonized by FliW.</text>
</comment>
<dbReference type="NCBIfam" id="TIGR00202">
    <property type="entry name" value="csrA"/>
    <property type="match status" value="1"/>
</dbReference>
<dbReference type="Proteomes" id="UP000033640">
    <property type="component" value="Unassembled WGS sequence"/>
</dbReference>
<reference evidence="6 7" key="1">
    <citation type="submission" date="2015-02" db="EMBL/GenBank/DDBJ databases">
        <title>Draft genome sequences of ten Microbacterium spp. with emphasis on heavy metal contaminated environments.</title>
        <authorList>
            <person name="Corretto E."/>
        </authorList>
    </citation>
    <scope>NUCLEOTIDE SEQUENCE [LARGE SCALE GENOMIC DNA]</scope>
    <source>
        <strain evidence="6 7">BEL4b</strain>
    </source>
</reference>
<evidence type="ECO:0000313" key="7">
    <source>
        <dbReference type="Proteomes" id="UP000033640"/>
    </source>
</evidence>
<dbReference type="GO" id="GO:0005829">
    <property type="term" value="C:cytosol"/>
    <property type="evidence" value="ECO:0007669"/>
    <property type="project" value="TreeGrafter"/>
</dbReference>
<dbReference type="InterPro" id="IPR036107">
    <property type="entry name" value="CsrA_sf"/>
</dbReference>
<dbReference type="Gene3D" id="2.60.40.4380">
    <property type="entry name" value="Translational regulator CsrA"/>
    <property type="match status" value="1"/>
</dbReference>
<evidence type="ECO:0000256" key="2">
    <source>
        <dbReference type="ARBA" id="ARBA00022491"/>
    </source>
</evidence>
<dbReference type="PANTHER" id="PTHR34984">
    <property type="entry name" value="CARBON STORAGE REGULATOR"/>
    <property type="match status" value="1"/>
</dbReference>
<dbReference type="InterPro" id="IPR003751">
    <property type="entry name" value="CsrA"/>
</dbReference>
<evidence type="ECO:0000256" key="4">
    <source>
        <dbReference type="ARBA" id="ARBA00022884"/>
    </source>
</evidence>
<keyword evidence="5" id="KW-1005">Bacterial flagellum biogenesis</keyword>
<evidence type="ECO:0000256" key="1">
    <source>
        <dbReference type="ARBA" id="ARBA00022490"/>
    </source>
</evidence>
<accession>A0A0F0L3Q1</accession>
<evidence type="ECO:0000256" key="5">
    <source>
        <dbReference type="HAMAP-Rule" id="MF_00167"/>
    </source>
</evidence>
<dbReference type="GO" id="GO:0006402">
    <property type="term" value="P:mRNA catabolic process"/>
    <property type="evidence" value="ECO:0007669"/>
    <property type="project" value="InterPro"/>
</dbReference>
<dbReference type="FunFam" id="2.60.40.4380:FF:000002">
    <property type="entry name" value="Translational regulator CsrA"/>
    <property type="match status" value="1"/>
</dbReference>
<dbReference type="Pfam" id="PF02599">
    <property type="entry name" value="CsrA"/>
    <property type="match status" value="1"/>
</dbReference>
<dbReference type="AlphaFoldDB" id="A0A0F0L3Q1"/>
<dbReference type="PANTHER" id="PTHR34984:SF1">
    <property type="entry name" value="CARBON STORAGE REGULATOR"/>
    <property type="match status" value="1"/>
</dbReference>
<name>A0A0F0L3Q1_9MICO</name>
<protein>
    <recommendedName>
        <fullName evidence="5">Translational regulator CsrA</fullName>
    </recommendedName>
</protein>
<dbReference type="PATRIC" id="fig|82380.11.peg.2879"/>
<organism evidence="6 7">
    <name type="scientific">Microbacterium oxydans</name>
    <dbReference type="NCBI Taxonomy" id="82380"/>
    <lineage>
        <taxon>Bacteria</taxon>
        <taxon>Bacillati</taxon>
        <taxon>Actinomycetota</taxon>
        <taxon>Actinomycetes</taxon>
        <taxon>Micrococcales</taxon>
        <taxon>Microbacteriaceae</taxon>
        <taxon>Microbacterium</taxon>
    </lineage>
</organism>
<dbReference type="GO" id="GO:0006109">
    <property type="term" value="P:regulation of carbohydrate metabolic process"/>
    <property type="evidence" value="ECO:0007669"/>
    <property type="project" value="InterPro"/>
</dbReference>
<dbReference type="NCBIfam" id="NF002469">
    <property type="entry name" value="PRK01712.1"/>
    <property type="match status" value="1"/>
</dbReference>
<proteinExistence type="inferred from homology"/>
<dbReference type="EMBL" id="JYIW01000026">
    <property type="protein sequence ID" value="KJL27787.1"/>
    <property type="molecule type" value="Genomic_DNA"/>
</dbReference>
<dbReference type="HAMAP" id="MF_00167">
    <property type="entry name" value="CsrA"/>
    <property type="match status" value="1"/>
</dbReference>
<keyword evidence="3 5" id="KW-0810">Translation regulation</keyword>
<dbReference type="GO" id="GO:0045947">
    <property type="term" value="P:negative regulation of translational initiation"/>
    <property type="evidence" value="ECO:0007669"/>
    <property type="project" value="UniProtKB-UniRule"/>
</dbReference>
<keyword evidence="4 5" id="KW-0694">RNA-binding</keyword>